<feature type="non-terminal residue" evidence="12">
    <location>
        <position position="124"/>
    </location>
</feature>
<dbReference type="GO" id="GO:0031501">
    <property type="term" value="C:mannosyltransferase complex"/>
    <property type="evidence" value="ECO:0007669"/>
    <property type="project" value="TreeGrafter"/>
</dbReference>
<evidence type="ECO:0000256" key="11">
    <source>
        <dbReference type="RuleBase" id="RU363112"/>
    </source>
</evidence>
<dbReference type="PANTHER" id="PTHR12468">
    <property type="entry name" value="GPI MANNOSYLTRANSFERASE 2"/>
    <property type="match status" value="1"/>
</dbReference>
<sequence length="124" mass="14941">MENDDLKDIYNCTRCFPYFLHVFALTIFCVLFIHVQVTTRILCSATPIIYWISAMAVLPNSDRARMKLMKDYKDYSYRGLLVANMHFIKKIYMYSTFYGKLIFWYFICYFLIGICLHVNFFPWT</sequence>
<dbReference type="GO" id="GO:0005789">
    <property type="term" value="C:endoplasmic reticulum membrane"/>
    <property type="evidence" value="ECO:0007669"/>
    <property type="project" value="UniProtKB-SubCell"/>
</dbReference>
<dbReference type="GO" id="GO:0006506">
    <property type="term" value="P:GPI anchor biosynthetic process"/>
    <property type="evidence" value="ECO:0007669"/>
    <property type="project" value="UniProtKB-UniPathway"/>
</dbReference>
<proteinExistence type="inferred from homology"/>
<feature type="transmembrane region" description="Helical" evidence="11">
    <location>
        <begin position="39"/>
        <end position="58"/>
    </location>
</feature>
<evidence type="ECO:0000256" key="3">
    <source>
        <dbReference type="ARBA" id="ARBA00008698"/>
    </source>
</evidence>
<dbReference type="OrthoDB" id="10252502at2759"/>
<keyword evidence="10 11" id="KW-0472">Membrane</keyword>
<evidence type="ECO:0000256" key="5">
    <source>
        <dbReference type="ARBA" id="ARBA00022676"/>
    </source>
</evidence>
<evidence type="ECO:0000256" key="2">
    <source>
        <dbReference type="ARBA" id="ARBA00004687"/>
    </source>
</evidence>
<comment type="pathway">
    <text evidence="2 11">Glycolipid biosynthesis; glycosylphosphatidylinositol-anchor biosynthesis.</text>
</comment>
<keyword evidence="5 11" id="KW-0328">Glycosyltransferase</keyword>
<dbReference type="EMBL" id="KK112810">
    <property type="protein sequence ID" value="KFM58599.1"/>
    <property type="molecule type" value="Genomic_DNA"/>
</dbReference>
<dbReference type="Proteomes" id="UP000054359">
    <property type="component" value="Unassembled WGS sequence"/>
</dbReference>
<dbReference type="Pfam" id="PF04188">
    <property type="entry name" value="Mannosyl_trans2"/>
    <property type="match status" value="1"/>
</dbReference>
<evidence type="ECO:0000256" key="4">
    <source>
        <dbReference type="ARBA" id="ARBA00022502"/>
    </source>
</evidence>
<gene>
    <name evidence="12" type="ORF">X975_15755</name>
</gene>
<reference evidence="12 13" key="1">
    <citation type="submission" date="2013-11" db="EMBL/GenBank/DDBJ databases">
        <title>Genome sequencing of Stegodyphus mimosarum.</title>
        <authorList>
            <person name="Bechsgaard J."/>
        </authorList>
    </citation>
    <scope>NUCLEOTIDE SEQUENCE [LARGE SCALE GENOMIC DNA]</scope>
</reference>
<organism evidence="12 13">
    <name type="scientific">Stegodyphus mimosarum</name>
    <name type="common">African social velvet spider</name>
    <dbReference type="NCBI Taxonomy" id="407821"/>
    <lineage>
        <taxon>Eukaryota</taxon>
        <taxon>Metazoa</taxon>
        <taxon>Ecdysozoa</taxon>
        <taxon>Arthropoda</taxon>
        <taxon>Chelicerata</taxon>
        <taxon>Arachnida</taxon>
        <taxon>Araneae</taxon>
        <taxon>Araneomorphae</taxon>
        <taxon>Entelegynae</taxon>
        <taxon>Eresoidea</taxon>
        <taxon>Eresidae</taxon>
        <taxon>Stegodyphus</taxon>
    </lineage>
</organism>
<keyword evidence="4 11" id="KW-0337">GPI-anchor biosynthesis</keyword>
<keyword evidence="8 11" id="KW-0256">Endoplasmic reticulum</keyword>
<evidence type="ECO:0000256" key="6">
    <source>
        <dbReference type="ARBA" id="ARBA00022679"/>
    </source>
</evidence>
<accession>A0A087T0G0</accession>
<evidence type="ECO:0000256" key="9">
    <source>
        <dbReference type="ARBA" id="ARBA00022989"/>
    </source>
</evidence>
<feature type="transmembrane region" description="Helical" evidence="11">
    <location>
        <begin position="15"/>
        <end position="33"/>
    </location>
</feature>
<dbReference type="STRING" id="407821.A0A087T0G0"/>
<dbReference type="UniPathway" id="UPA00196"/>
<name>A0A087T0G0_STEMI</name>
<comment type="function">
    <text evidence="11">Mannosyltransferase involved in glycosylphosphatidylinositol-anchor biosynthesis.</text>
</comment>
<comment type="subcellular location">
    <subcellularLocation>
        <location evidence="1 11">Endoplasmic reticulum membrane</location>
        <topology evidence="1 11">Multi-pass membrane protein</topology>
    </subcellularLocation>
</comment>
<comment type="caution">
    <text evidence="11">Lacks conserved residue(s) required for the propagation of feature annotation.</text>
</comment>
<evidence type="ECO:0000256" key="1">
    <source>
        <dbReference type="ARBA" id="ARBA00004477"/>
    </source>
</evidence>
<keyword evidence="13" id="KW-1185">Reference proteome</keyword>
<evidence type="ECO:0000256" key="8">
    <source>
        <dbReference type="ARBA" id="ARBA00022824"/>
    </source>
</evidence>
<comment type="similarity">
    <text evidence="3 11">Belongs to the PIGV family.</text>
</comment>
<dbReference type="EC" id="2.4.1.-" evidence="11"/>
<keyword evidence="7 11" id="KW-0812">Transmembrane</keyword>
<feature type="transmembrane region" description="Helical" evidence="11">
    <location>
        <begin position="101"/>
        <end position="121"/>
    </location>
</feature>
<protein>
    <recommendedName>
        <fullName evidence="11">GPI mannosyltransferase 2</fullName>
        <ecNumber evidence="11">2.4.1.-</ecNumber>
    </recommendedName>
</protein>
<evidence type="ECO:0000313" key="12">
    <source>
        <dbReference type="EMBL" id="KFM58599.1"/>
    </source>
</evidence>
<dbReference type="AlphaFoldDB" id="A0A087T0G0"/>
<dbReference type="GO" id="GO:0000009">
    <property type="term" value="F:alpha-1,6-mannosyltransferase activity"/>
    <property type="evidence" value="ECO:0007669"/>
    <property type="project" value="InterPro"/>
</dbReference>
<keyword evidence="6 11" id="KW-0808">Transferase</keyword>
<evidence type="ECO:0000256" key="7">
    <source>
        <dbReference type="ARBA" id="ARBA00022692"/>
    </source>
</evidence>
<evidence type="ECO:0000256" key="10">
    <source>
        <dbReference type="ARBA" id="ARBA00023136"/>
    </source>
</evidence>
<keyword evidence="9 11" id="KW-1133">Transmembrane helix</keyword>
<evidence type="ECO:0000313" key="13">
    <source>
        <dbReference type="Proteomes" id="UP000054359"/>
    </source>
</evidence>
<dbReference type="InterPro" id="IPR007315">
    <property type="entry name" value="PIG-V/Gpi18"/>
</dbReference>
<dbReference type="GO" id="GO:0004376">
    <property type="term" value="F:GPI mannosyltransferase activity"/>
    <property type="evidence" value="ECO:0007669"/>
    <property type="project" value="InterPro"/>
</dbReference>
<dbReference type="PANTHER" id="PTHR12468:SF2">
    <property type="entry name" value="GPI MANNOSYLTRANSFERASE 2"/>
    <property type="match status" value="1"/>
</dbReference>